<dbReference type="AlphaFoldDB" id="A0A9J6CWX6"/>
<feature type="region of interest" description="Disordered" evidence="1">
    <location>
        <begin position="179"/>
        <end position="198"/>
    </location>
</feature>
<accession>A0A9J6CWX6</accession>
<organism evidence="2 3">
    <name type="scientific">Rhipicephalus microplus</name>
    <name type="common">Cattle tick</name>
    <name type="synonym">Boophilus microplus</name>
    <dbReference type="NCBI Taxonomy" id="6941"/>
    <lineage>
        <taxon>Eukaryota</taxon>
        <taxon>Metazoa</taxon>
        <taxon>Ecdysozoa</taxon>
        <taxon>Arthropoda</taxon>
        <taxon>Chelicerata</taxon>
        <taxon>Arachnida</taxon>
        <taxon>Acari</taxon>
        <taxon>Parasitiformes</taxon>
        <taxon>Ixodida</taxon>
        <taxon>Ixodoidea</taxon>
        <taxon>Ixodidae</taxon>
        <taxon>Rhipicephalinae</taxon>
        <taxon>Rhipicephalus</taxon>
        <taxon>Boophilus</taxon>
    </lineage>
</organism>
<keyword evidence="3" id="KW-1185">Reference proteome</keyword>
<comment type="caution">
    <text evidence="2">The sequence shown here is derived from an EMBL/GenBank/DDBJ whole genome shotgun (WGS) entry which is preliminary data.</text>
</comment>
<evidence type="ECO:0000313" key="3">
    <source>
        <dbReference type="Proteomes" id="UP000821866"/>
    </source>
</evidence>
<sequence length="198" mass="22547">MNVPTFLLQPRISVYDECYPRLSDISAGGSAVIVGSYIPTDPATDGIMIGYYQTKKNFHVFSEYKVTGVEVIFNITVTNFLFSIATKDKRVLLNDDLVSDGWYSLIVQNINIKNMEIVRNLQCLSTVGYNLRKKKFSPVSTATEVSDIYGEQIREEGSRRQKNEVKRWATLRYMRRRNEVDEVTQSSPRTRGPGTIDA</sequence>
<evidence type="ECO:0000313" key="2">
    <source>
        <dbReference type="EMBL" id="KAH7938707.1"/>
    </source>
</evidence>
<proteinExistence type="predicted"/>
<protein>
    <submittedName>
        <fullName evidence="2">Uncharacterized protein</fullName>
    </submittedName>
</protein>
<reference evidence="2" key="1">
    <citation type="journal article" date="2020" name="Cell">
        <title>Large-Scale Comparative Analyses of Tick Genomes Elucidate Their Genetic Diversity and Vector Capacities.</title>
        <authorList>
            <consortium name="Tick Genome and Microbiome Consortium (TIGMIC)"/>
            <person name="Jia N."/>
            <person name="Wang J."/>
            <person name="Shi W."/>
            <person name="Du L."/>
            <person name="Sun Y."/>
            <person name="Zhan W."/>
            <person name="Jiang J.F."/>
            <person name="Wang Q."/>
            <person name="Zhang B."/>
            <person name="Ji P."/>
            <person name="Bell-Sakyi L."/>
            <person name="Cui X.M."/>
            <person name="Yuan T.T."/>
            <person name="Jiang B.G."/>
            <person name="Yang W.F."/>
            <person name="Lam T.T."/>
            <person name="Chang Q.C."/>
            <person name="Ding S.J."/>
            <person name="Wang X.J."/>
            <person name="Zhu J.G."/>
            <person name="Ruan X.D."/>
            <person name="Zhao L."/>
            <person name="Wei J.T."/>
            <person name="Ye R.Z."/>
            <person name="Que T.C."/>
            <person name="Du C.H."/>
            <person name="Zhou Y.H."/>
            <person name="Cheng J.X."/>
            <person name="Dai P.F."/>
            <person name="Guo W.B."/>
            <person name="Han X.H."/>
            <person name="Huang E.J."/>
            <person name="Li L.F."/>
            <person name="Wei W."/>
            <person name="Gao Y.C."/>
            <person name="Liu J.Z."/>
            <person name="Shao H.Z."/>
            <person name="Wang X."/>
            <person name="Wang C.C."/>
            <person name="Yang T.C."/>
            <person name="Huo Q.B."/>
            <person name="Li W."/>
            <person name="Chen H.Y."/>
            <person name="Chen S.E."/>
            <person name="Zhou L.G."/>
            <person name="Ni X.B."/>
            <person name="Tian J.H."/>
            <person name="Sheng Y."/>
            <person name="Liu T."/>
            <person name="Pan Y.S."/>
            <person name="Xia L.Y."/>
            <person name="Li J."/>
            <person name="Zhao F."/>
            <person name="Cao W.C."/>
        </authorList>
    </citation>
    <scope>NUCLEOTIDE SEQUENCE</scope>
    <source>
        <strain evidence="2">Rmic-2018</strain>
    </source>
</reference>
<dbReference type="VEuPathDB" id="VectorBase:LOC119186601"/>
<gene>
    <name evidence="2" type="ORF">HPB51_028775</name>
</gene>
<dbReference type="Proteomes" id="UP000821866">
    <property type="component" value="Unassembled WGS sequence"/>
</dbReference>
<evidence type="ECO:0000256" key="1">
    <source>
        <dbReference type="SAM" id="MobiDB-lite"/>
    </source>
</evidence>
<dbReference type="EMBL" id="JABSTU010005713">
    <property type="protein sequence ID" value="KAH7938707.1"/>
    <property type="molecule type" value="Genomic_DNA"/>
</dbReference>
<name>A0A9J6CWX6_RHIMP</name>
<reference evidence="2" key="2">
    <citation type="submission" date="2021-09" db="EMBL/GenBank/DDBJ databases">
        <authorList>
            <person name="Jia N."/>
            <person name="Wang J."/>
            <person name="Shi W."/>
            <person name="Du L."/>
            <person name="Sun Y."/>
            <person name="Zhan W."/>
            <person name="Jiang J."/>
            <person name="Wang Q."/>
            <person name="Zhang B."/>
            <person name="Ji P."/>
            <person name="Sakyi L.B."/>
            <person name="Cui X."/>
            <person name="Yuan T."/>
            <person name="Jiang B."/>
            <person name="Yang W."/>
            <person name="Lam T.T.-Y."/>
            <person name="Chang Q."/>
            <person name="Ding S."/>
            <person name="Wang X."/>
            <person name="Zhu J."/>
            <person name="Ruan X."/>
            <person name="Zhao L."/>
            <person name="Wei J."/>
            <person name="Que T."/>
            <person name="Du C."/>
            <person name="Cheng J."/>
            <person name="Dai P."/>
            <person name="Han X."/>
            <person name="Huang E."/>
            <person name="Gao Y."/>
            <person name="Liu J."/>
            <person name="Shao H."/>
            <person name="Ye R."/>
            <person name="Li L."/>
            <person name="Wei W."/>
            <person name="Wang X."/>
            <person name="Wang C."/>
            <person name="Huo Q."/>
            <person name="Li W."/>
            <person name="Guo W."/>
            <person name="Chen H."/>
            <person name="Chen S."/>
            <person name="Zhou L."/>
            <person name="Zhou L."/>
            <person name="Ni X."/>
            <person name="Tian J."/>
            <person name="Zhou Y."/>
            <person name="Sheng Y."/>
            <person name="Liu T."/>
            <person name="Pan Y."/>
            <person name="Xia L."/>
            <person name="Li J."/>
            <person name="Zhao F."/>
            <person name="Cao W."/>
        </authorList>
    </citation>
    <scope>NUCLEOTIDE SEQUENCE</scope>
    <source>
        <strain evidence="2">Rmic-2018</strain>
        <tissue evidence="2">Larvae</tissue>
    </source>
</reference>